<evidence type="ECO:0000313" key="5">
    <source>
        <dbReference type="EMBL" id="CAH1799549.1"/>
    </source>
</evidence>
<keyword evidence="6" id="KW-1185">Reference proteome</keyword>
<comment type="caution">
    <text evidence="5">The sequence shown here is derived from an EMBL/GenBank/DDBJ whole genome shotgun (WGS) entry which is preliminary data.</text>
</comment>
<feature type="compositionally biased region" description="Basic and acidic residues" evidence="4">
    <location>
        <begin position="634"/>
        <end position="647"/>
    </location>
</feature>
<sequence>MADSKQLIFRINDNGVGPEIVRHVFLERGWIEFDEDQHCDYEWNFWWKTSRFRQSDYDQLMSWQRINHYPKTSIITRKDSLARNLKRMKCVYGAGAFNFSPNAFNLPNDYKKFVGEYAKLKEKNPDEELYWICKPADMSRGRGIFIFQELNELQYDCSAVVQKYIPDPLLISGYKFDLRLYVGVPSFQPLYVYIYQEGLCRFSTEKYDLTTLHNQYSHLTNTSINKHGPSYSAEKERIGPGCKWTLTQLRYYFRQCHIDDRVLWQQIVNIIILTLVTQASEIPKVNNCYELYGFDILVDESLKPWLLEVNFSPAMSTDSPVDLLVKKPLLHDLIEMCNYKPGDVERGGNNFKQRQLRKAYASPMVSGRSSTLSQPGRWSSNSNRLPDIKPRIYNSSPRLLSRGKLRTPLKSRKGDKATGGEEEGTDDAESEEDGPVPLVPGCGLPSVQQPMEEFSNQRYSSSSSGRSSSSSSSPPGHHGSLNRPDKDIRSPGLNKIKECQISSKKRNNSKTSLCSVDSAFSSDNSESLTVAKGNKSSKRMPTLRSKSSKFSSSMQRDHESVKGMGRSLPRMISDDTQYTVEGHSKPVHKPTTTKTGSQRSSSRQHDSSRSQRSGVAFTANPIATKSFMSNRVHSHGEVHKTEARDQVSPKSKGPPQKIGGFFLTYPFNEMSRKSGANIDIKMVIRECQRLLKLKRQELNNERTKKTSYVGRDETPEVQEMYEGLLRQTSSLWGPVKTPEPE</sequence>
<feature type="region of interest" description="Disordered" evidence="4">
    <location>
        <begin position="362"/>
        <end position="616"/>
    </location>
</feature>
<accession>A0A8J1XH37</accession>
<dbReference type="PANTHER" id="PTHR12241">
    <property type="entry name" value="TUBULIN POLYGLUTAMYLASE"/>
    <property type="match status" value="1"/>
</dbReference>
<feature type="compositionally biased region" description="Polar residues" evidence="4">
    <location>
        <begin position="367"/>
        <end position="384"/>
    </location>
</feature>
<evidence type="ECO:0000313" key="6">
    <source>
        <dbReference type="Proteomes" id="UP000749559"/>
    </source>
</evidence>
<evidence type="ECO:0000256" key="3">
    <source>
        <dbReference type="ARBA" id="ARBA00022840"/>
    </source>
</evidence>
<feature type="compositionally biased region" description="Basic residues" evidence="4">
    <location>
        <begin position="401"/>
        <end position="411"/>
    </location>
</feature>
<proteinExistence type="predicted"/>
<organism evidence="5 6">
    <name type="scientific">Owenia fusiformis</name>
    <name type="common">Polychaete worm</name>
    <dbReference type="NCBI Taxonomy" id="6347"/>
    <lineage>
        <taxon>Eukaryota</taxon>
        <taxon>Metazoa</taxon>
        <taxon>Spiralia</taxon>
        <taxon>Lophotrochozoa</taxon>
        <taxon>Annelida</taxon>
        <taxon>Polychaeta</taxon>
        <taxon>Sedentaria</taxon>
        <taxon>Canalipalpata</taxon>
        <taxon>Sabellida</taxon>
        <taxon>Oweniida</taxon>
        <taxon>Oweniidae</taxon>
        <taxon>Owenia</taxon>
    </lineage>
</organism>
<protein>
    <submittedName>
        <fullName evidence="5">Uncharacterized protein</fullName>
    </submittedName>
</protein>
<dbReference type="Pfam" id="PF03133">
    <property type="entry name" value="TTL"/>
    <property type="match status" value="1"/>
</dbReference>
<keyword evidence="1" id="KW-0436">Ligase</keyword>
<dbReference type="GO" id="GO:0036064">
    <property type="term" value="C:ciliary basal body"/>
    <property type="evidence" value="ECO:0007669"/>
    <property type="project" value="TreeGrafter"/>
</dbReference>
<dbReference type="Proteomes" id="UP000749559">
    <property type="component" value="Unassembled WGS sequence"/>
</dbReference>
<keyword evidence="3" id="KW-0067">ATP-binding</keyword>
<evidence type="ECO:0000256" key="1">
    <source>
        <dbReference type="ARBA" id="ARBA00022598"/>
    </source>
</evidence>
<feature type="region of interest" description="Disordered" evidence="4">
    <location>
        <begin position="634"/>
        <end position="657"/>
    </location>
</feature>
<dbReference type="Gene3D" id="3.30.470.20">
    <property type="entry name" value="ATP-grasp fold, B domain"/>
    <property type="match status" value="1"/>
</dbReference>
<name>A0A8J1XH37_OWEFU</name>
<dbReference type="PANTHER" id="PTHR12241:SF118">
    <property type="entry name" value="TUBULIN POLYGLUTAMYLASE TTLL2-RELATED"/>
    <property type="match status" value="1"/>
</dbReference>
<feature type="compositionally biased region" description="Polar residues" evidence="4">
    <location>
        <begin position="509"/>
        <end position="528"/>
    </location>
</feature>
<gene>
    <name evidence="5" type="ORF">OFUS_LOCUS23551</name>
</gene>
<evidence type="ECO:0000256" key="2">
    <source>
        <dbReference type="ARBA" id="ARBA00022741"/>
    </source>
</evidence>
<dbReference type="AlphaFoldDB" id="A0A8J1XH37"/>
<feature type="compositionally biased region" description="Low complexity" evidence="4">
    <location>
        <begin position="435"/>
        <end position="445"/>
    </location>
</feature>
<dbReference type="GO" id="GO:0000226">
    <property type="term" value="P:microtubule cytoskeleton organization"/>
    <property type="evidence" value="ECO:0007669"/>
    <property type="project" value="TreeGrafter"/>
</dbReference>
<feature type="compositionally biased region" description="Low complexity" evidence="4">
    <location>
        <begin position="460"/>
        <end position="479"/>
    </location>
</feature>
<dbReference type="EMBL" id="CAIIXF020000011">
    <property type="protein sequence ID" value="CAH1799549.1"/>
    <property type="molecule type" value="Genomic_DNA"/>
</dbReference>
<dbReference type="GO" id="GO:0015631">
    <property type="term" value="F:tubulin binding"/>
    <property type="evidence" value="ECO:0007669"/>
    <property type="project" value="TreeGrafter"/>
</dbReference>
<dbReference type="GO" id="GO:0070740">
    <property type="term" value="F:tubulin-glutamic acid ligase activity"/>
    <property type="evidence" value="ECO:0007669"/>
    <property type="project" value="TreeGrafter"/>
</dbReference>
<feature type="compositionally biased region" description="Acidic residues" evidence="4">
    <location>
        <begin position="420"/>
        <end position="434"/>
    </location>
</feature>
<feature type="compositionally biased region" description="Polar residues" evidence="4">
    <location>
        <begin position="446"/>
        <end position="459"/>
    </location>
</feature>
<evidence type="ECO:0000256" key="4">
    <source>
        <dbReference type="SAM" id="MobiDB-lite"/>
    </source>
</evidence>
<reference evidence="5" key="1">
    <citation type="submission" date="2022-03" db="EMBL/GenBank/DDBJ databases">
        <authorList>
            <person name="Martin C."/>
        </authorList>
    </citation>
    <scope>NUCLEOTIDE SEQUENCE</scope>
</reference>
<dbReference type="InterPro" id="IPR004344">
    <property type="entry name" value="TTL/TTLL_fam"/>
</dbReference>
<keyword evidence="2" id="KW-0547">Nucleotide-binding</keyword>
<dbReference type="GO" id="GO:0005524">
    <property type="term" value="F:ATP binding"/>
    <property type="evidence" value="ECO:0007669"/>
    <property type="project" value="UniProtKB-KW"/>
</dbReference>
<dbReference type="OrthoDB" id="277439at2759"/>
<dbReference type="PROSITE" id="PS51221">
    <property type="entry name" value="TTL"/>
    <property type="match status" value="1"/>
</dbReference>
<dbReference type="SUPFAM" id="SSF56059">
    <property type="entry name" value="Glutathione synthetase ATP-binding domain-like"/>
    <property type="match status" value="1"/>
</dbReference>